<protein>
    <submittedName>
        <fullName evidence="2">Uncharacterized protein</fullName>
    </submittedName>
</protein>
<evidence type="ECO:0000313" key="3">
    <source>
        <dbReference type="Proteomes" id="UP001141552"/>
    </source>
</evidence>
<feature type="compositionally biased region" description="Basic and acidic residues" evidence="1">
    <location>
        <begin position="91"/>
        <end position="101"/>
    </location>
</feature>
<reference evidence="2" key="2">
    <citation type="journal article" date="2023" name="Plants (Basel)">
        <title>Annotation of the Turnera subulata (Passifloraceae) Draft Genome Reveals the S-Locus Evolved after the Divergence of Turneroideae from Passifloroideae in a Stepwise Manner.</title>
        <authorList>
            <person name="Henning P.M."/>
            <person name="Roalson E.H."/>
            <person name="Mir W."/>
            <person name="McCubbin A.G."/>
            <person name="Shore J.S."/>
        </authorList>
    </citation>
    <scope>NUCLEOTIDE SEQUENCE</scope>
    <source>
        <strain evidence="2">F60SS</strain>
    </source>
</reference>
<organism evidence="2 3">
    <name type="scientific">Turnera subulata</name>
    <dbReference type="NCBI Taxonomy" id="218843"/>
    <lineage>
        <taxon>Eukaryota</taxon>
        <taxon>Viridiplantae</taxon>
        <taxon>Streptophyta</taxon>
        <taxon>Embryophyta</taxon>
        <taxon>Tracheophyta</taxon>
        <taxon>Spermatophyta</taxon>
        <taxon>Magnoliopsida</taxon>
        <taxon>eudicotyledons</taxon>
        <taxon>Gunneridae</taxon>
        <taxon>Pentapetalae</taxon>
        <taxon>rosids</taxon>
        <taxon>fabids</taxon>
        <taxon>Malpighiales</taxon>
        <taxon>Passifloraceae</taxon>
        <taxon>Turnera</taxon>
    </lineage>
</organism>
<name>A0A9Q0GEK7_9ROSI</name>
<evidence type="ECO:0000256" key="1">
    <source>
        <dbReference type="SAM" id="MobiDB-lite"/>
    </source>
</evidence>
<feature type="region of interest" description="Disordered" evidence="1">
    <location>
        <begin position="76"/>
        <end position="101"/>
    </location>
</feature>
<comment type="caution">
    <text evidence="2">The sequence shown here is derived from an EMBL/GenBank/DDBJ whole genome shotgun (WGS) entry which is preliminary data.</text>
</comment>
<reference evidence="2" key="1">
    <citation type="submission" date="2022-02" db="EMBL/GenBank/DDBJ databases">
        <authorList>
            <person name="Henning P.M."/>
            <person name="McCubbin A.G."/>
            <person name="Shore J.S."/>
        </authorList>
    </citation>
    <scope>NUCLEOTIDE SEQUENCE</scope>
    <source>
        <strain evidence="2">F60SS</strain>
        <tissue evidence="2">Leaves</tissue>
    </source>
</reference>
<sequence>RSLNLAIAETLNRSIYKQPFATATESSRKGIWGKFTDPSLVPEKSAAKPQKWPSKTRRSSHAAALTSGCNITVALSPPLLDSGRRGGQIHLRSDLKGRENE</sequence>
<feature type="region of interest" description="Disordered" evidence="1">
    <location>
        <begin position="23"/>
        <end position="63"/>
    </location>
</feature>
<dbReference type="EMBL" id="JAKUCV010001236">
    <property type="protein sequence ID" value="KAJ4847179.1"/>
    <property type="molecule type" value="Genomic_DNA"/>
</dbReference>
<accession>A0A9Q0GEK7</accession>
<dbReference type="Proteomes" id="UP001141552">
    <property type="component" value="Unassembled WGS sequence"/>
</dbReference>
<evidence type="ECO:0000313" key="2">
    <source>
        <dbReference type="EMBL" id="KAJ4847179.1"/>
    </source>
</evidence>
<gene>
    <name evidence="2" type="ORF">Tsubulata_040884</name>
</gene>
<dbReference type="AlphaFoldDB" id="A0A9Q0GEK7"/>
<keyword evidence="3" id="KW-1185">Reference proteome</keyword>
<proteinExistence type="predicted"/>
<feature type="non-terminal residue" evidence="2">
    <location>
        <position position="101"/>
    </location>
</feature>